<comment type="caution">
    <text evidence="4">The sequence shown here is derived from an EMBL/GenBank/DDBJ whole genome shotgun (WGS) entry which is preliminary data.</text>
</comment>
<dbReference type="NCBIfam" id="TIGR02464">
    <property type="entry name" value="ribofla_fusion"/>
    <property type="match status" value="1"/>
</dbReference>
<feature type="domain" description="NADAR" evidence="3">
    <location>
        <begin position="29"/>
        <end position="152"/>
    </location>
</feature>
<comment type="catalytic activity">
    <reaction evidence="1">
        <text>5-amino-6-(5-phospho-D-ribosylamino)uracil + H2O = 5,6-diaminouracil + D-ribose 5-phosphate</text>
        <dbReference type="Rhea" id="RHEA:55020"/>
        <dbReference type="ChEBI" id="CHEBI:15377"/>
        <dbReference type="ChEBI" id="CHEBI:46252"/>
        <dbReference type="ChEBI" id="CHEBI:58453"/>
        <dbReference type="ChEBI" id="CHEBI:78346"/>
    </reaction>
</comment>
<dbReference type="RefSeq" id="WP_302910421.1">
    <property type="nucleotide sequence ID" value="NZ_JAUMIS010000002.1"/>
</dbReference>
<dbReference type="Proteomes" id="UP001168640">
    <property type="component" value="Unassembled WGS sequence"/>
</dbReference>
<protein>
    <submittedName>
        <fullName evidence="4">NADAR family protein</fullName>
    </submittedName>
</protein>
<gene>
    <name evidence="4" type="ORF">QVZ43_13975</name>
</gene>
<evidence type="ECO:0000256" key="1">
    <source>
        <dbReference type="ARBA" id="ARBA00000022"/>
    </source>
</evidence>
<accession>A0ABT8W3L4</accession>
<reference evidence="4" key="1">
    <citation type="submission" date="2023-07" db="EMBL/GenBank/DDBJ databases">
        <title>Marinobacter sp. chi1 genome sequencing and assembly.</title>
        <authorList>
            <person name="Park S."/>
        </authorList>
    </citation>
    <scope>NUCLEOTIDE SEQUENCE</scope>
    <source>
        <strain evidence="4">Chi1</strain>
    </source>
</reference>
<proteinExistence type="predicted"/>
<dbReference type="Gene3D" id="1.10.357.40">
    <property type="entry name" value="YbiA-like"/>
    <property type="match status" value="1"/>
</dbReference>
<organism evidence="4 5">
    <name type="scientific">Marinobacter suaedae</name>
    <dbReference type="NCBI Taxonomy" id="3057675"/>
    <lineage>
        <taxon>Bacteria</taxon>
        <taxon>Pseudomonadati</taxon>
        <taxon>Pseudomonadota</taxon>
        <taxon>Gammaproteobacteria</taxon>
        <taxon>Pseudomonadales</taxon>
        <taxon>Marinobacteraceae</taxon>
        <taxon>Marinobacter</taxon>
    </lineage>
</organism>
<dbReference type="Pfam" id="PF08719">
    <property type="entry name" value="NADAR"/>
    <property type="match status" value="1"/>
</dbReference>
<dbReference type="SUPFAM" id="SSF143990">
    <property type="entry name" value="YbiA-like"/>
    <property type="match status" value="1"/>
</dbReference>
<evidence type="ECO:0000259" key="3">
    <source>
        <dbReference type="Pfam" id="PF08719"/>
    </source>
</evidence>
<dbReference type="InterPro" id="IPR037238">
    <property type="entry name" value="YbiA-like_sf"/>
</dbReference>
<dbReference type="InterPro" id="IPR012816">
    <property type="entry name" value="NADAR"/>
</dbReference>
<name>A0ABT8W3L4_9GAMM</name>
<dbReference type="CDD" id="cd15457">
    <property type="entry name" value="NADAR"/>
    <property type="match status" value="1"/>
</dbReference>
<comment type="catalytic activity">
    <reaction evidence="2">
        <text>2,5-diamino-6-hydroxy-4-(5-phosphoribosylamino)-pyrimidine + H2O = 2,5,6-triamino-4-hydroxypyrimidine + D-ribose 5-phosphate</text>
        <dbReference type="Rhea" id="RHEA:23436"/>
        <dbReference type="ChEBI" id="CHEBI:15377"/>
        <dbReference type="ChEBI" id="CHEBI:58614"/>
        <dbReference type="ChEBI" id="CHEBI:78346"/>
        <dbReference type="ChEBI" id="CHEBI:137796"/>
    </reaction>
</comment>
<evidence type="ECO:0000256" key="2">
    <source>
        <dbReference type="ARBA" id="ARBA00000751"/>
    </source>
</evidence>
<sequence length="160" mass="18629">MALFPDDNGESNLYVTRSDLDNLLGTHAPYGFELEGKHWPTVEHYFQGMKFTDDAKQEEVRNAPSPEKARKLGRKRHKSFRKDWKKVRETVMTRGVYIRARTHDELAQALLTTGDQIIMENSNYDYFWGCGRDRRGENRYGKVLMNVRAKLQEEQTAEAG</sequence>
<evidence type="ECO:0000313" key="5">
    <source>
        <dbReference type="Proteomes" id="UP001168640"/>
    </source>
</evidence>
<keyword evidence="5" id="KW-1185">Reference proteome</keyword>
<dbReference type="EMBL" id="JAUMIS010000002">
    <property type="protein sequence ID" value="MDO3722827.1"/>
    <property type="molecule type" value="Genomic_DNA"/>
</dbReference>
<evidence type="ECO:0000313" key="4">
    <source>
        <dbReference type="EMBL" id="MDO3722827.1"/>
    </source>
</evidence>